<gene>
    <name evidence="2" type="ORF">COHA_003061</name>
</gene>
<accession>A0AAD5H7N4</accession>
<proteinExistence type="predicted"/>
<dbReference type="EMBL" id="JADXDR010000040">
    <property type="protein sequence ID" value="KAI7843365.1"/>
    <property type="molecule type" value="Genomic_DNA"/>
</dbReference>
<evidence type="ECO:0000313" key="3">
    <source>
        <dbReference type="Proteomes" id="UP001205105"/>
    </source>
</evidence>
<dbReference type="Pfam" id="PF12680">
    <property type="entry name" value="SnoaL_2"/>
    <property type="match status" value="1"/>
</dbReference>
<evidence type="ECO:0000259" key="1">
    <source>
        <dbReference type="Pfam" id="PF12680"/>
    </source>
</evidence>
<dbReference type="InterPro" id="IPR032710">
    <property type="entry name" value="NTF2-like_dom_sf"/>
</dbReference>
<organism evidence="2 3">
    <name type="scientific">Chlorella ohadii</name>
    <dbReference type="NCBI Taxonomy" id="2649997"/>
    <lineage>
        <taxon>Eukaryota</taxon>
        <taxon>Viridiplantae</taxon>
        <taxon>Chlorophyta</taxon>
        <taxon>core chlorophytes</taxon>
        <taxon>Trebouxiophyceae</taxon>
        <taxon>Chlorellales</taxon>
        <taxon>Chlorellaceae</taxon>
        <taxon>Chlorella clade</taxon>
        <taxon>Chlorella</taxon>
    </lineage>
</organism>
<feature type="domain" description="SnoaL-like" evidence="1">
    <location>
        <begin position="50"/>
        <end position="117"/>
    </location>
</feature>
<dbReference type="InterPro" id="IPR037401">
    <property type="entry name" value="SnoaL-like"/>
</dbReference>
<dbReference type="AlphaFoldDB" id="A0AAD5H7N4"/>
<evidence type="ECO:0000313" key="2">
    <source>
        <dbReference type="EMBL" id="KAI7843365.1"/>
    </source>
</evidence>
<protein>
    <recommendedName>
        <fullName evidence="1">SnoaL-like domain-containing protein</fullName>
    </recommendedName>
</protein>
<dbReference type="SUPFAM" id="SSF54427">
    <property type="entry name" value="NTF2-like"/>
    <property type="match status" value="1"/>
</dbReference>
<name>A0AAD5H7N4_9CHLO</name>
<comment type="caution">
    <text evidence="2">The sequence shown here is derived from an EMBL/GenBank/DDBJ whole genome shotgun (WGS) entry which is preliminary data.</text>
</comment>
<reference evidence="2" key="1">
    <citation type="submission" date="2020-11" db="EMBL/GenBank/DDBJ databases">
        <title>Chlorella ohadii genome sequencing and assembly.</title>
        <authorList>
            <person name="Murik O."/>
            <person name="Treves H."/>
            <person name="Kedem I."/>
            <person name="Shotland Y."/>
            <person name="Kaplan A."/>
        </authorList>
    </citation>
    <scope>NUCLEOTIDE SEQUENCE</scope>
    <source>
        <strain evidence="2">1</strain>
    </source>
</reference>
<dbReference type="Proteomes" id="UP001205105">
    <property type="component" value="Unassembled WGS sequence"/>
</dbReference>
<dbReference type="Gene3D" id="3.10.450.50">
    <property type="match status" value="1"/>
</dbReference>
<keyword evidence="3" id="KW-1185">Reference proteome</keyword>
<sequence length="273" mass="29451">MAVDSSSLEAANESIVRQAMVQIQSEAGLGSGPIAGLAPSFTLRANGVAYDLPGFLAMWRGRREHLQELSFTFEDVCCRGDRVAVFRSASVVAKDGTRQPGIAVFDVWRVVGGQIVSGEQCWQRLRGPAGDDIPHTAREAQLEEAVRRAVVGLHSLTEVQAHLRKCWAPSFSGTINGQQLDLARLCAHWAALQSELTTVLIDIKQSVVHGCFVGVIYHVLCGRADRQAAELRAVAIFQVDPATRQIVGSDAVVRVVSGTAEPEDECLPILMPA</sequence>